<evidence type="ECO:0000256" key="1">
    <source>
        <dbReference type="SAM" id="MobiDB-lite"/>
    </source>
</evidence>
<gene>
    <name evidence="2" type="ORF">EYF80_003358</name>
</gene>
<dbReference type="EMBL" id="SRLO01000016">
    <property type="protein sequence ID" value="TNN86273.1"/>
    <property type="molecule type" value="Genomic_DNA"/>
</dbReference>
<dbReference type="Proteomes" id="UP000314294">
    <property type="component" value="Unassembled WGS sequence"/>
</dbReference>
<protein>
    <submittedName>
        <fullName evidence="2">Uncharacterized protein</fullName>
    </submittedName>
</protein>
<name>A0A4Z2J9B6_9TELE</name>
<feature type="compositionally biased region" description="Basic residues" evidence="1">
    <location>
        <begin position="1"/>
        <end position="11"/>
    </location>
</feature>
<keyword evidence="3" id="KW-1185">Reference proteome</keyword>
<organism evidence="2 3">
    <name type="scientific">Liparis tanakae</name>
    <name type="common">Tanaka's snailfish</name>
    <dbReference type="NCBI Taxonomy" id="230148"/>
    <lineage>
        <taxon>Eukaryota</taxon>
        <taxon>Metazoa</taxon>
        <taxon>Chordata</taxon>
        <taxon>Craniata</taxon>
        <taxon>Vertebrata</taxon>
        <taxon>Euteleostomi</taxon>
        <taxon>Actinopterygii</taxon>
        <taxon>Neopterygii</taxon>
        <taxon>Teleostei</taxon>
        <taxon>Neoteleostei</taxon>
        <taxon>Acanthomorphata</taxon>
        <taxon>Eupercaria</taxon>
        <taxon>Perciformes</taxon>
        <taxon>Cottioidei</taxon>
        <taxon>Cottales</taxon>
        <taxon>Liparidae</taxon>
        <taxon>Liparis</taxon>
    </lineage>
</organism>
<dbReference type="AlphaFoldDB" id="A0A4Z2J9B6"/>
<proteinExistence type="predicted"/>
<reference evidence="2 3" key="1">
    <citation type="submission" date="2019-03" db="EMBL/GenBank/DDBJ databases">
        <title>First draft genome of Liparis tanakae, snailfish: a comprehensive survey of snailfish specific genes.</title>
        <authorList>
            <person name="Kim W."/>
            <person name="Song I."/>
            <person name="Jeong J.-H."/>
            <person name="Kim D."/>
            <person name="Kim S."/>
            <person name="Ryu S."/>
            <person name="Song J.Y."/>
            <person name="Lee S.K."/>
        </authorList>
    </citation>
    <scope>NUCLEOTIDE SEQUENCE [LARGE SCALE GENOMIC DNA]</scope>
    <source>
        <tissue evidence="2">Muscle</tissue>
    </source>
</reference>
<accession>A0A4Z2J9B6</accession>
<evidence type="ECO:0000313" key="2">
    <source>
        <dbReference type="EMBL" id="TNN86273.1"/>
    </source>
</evidence>
<feature type="region of interest" description="Disordered" evidence="1">
    <location>
        <begin position="1"/>
        <end position="20"/>
    </location>
</feature>
<sequence length="76" mass="8466">MEERKKRGRRGGRIEDNQGIGLSDQNVCRIRVLDKPSETSDKYRSSSFYSGILLCCLSRFGSGAPPDTLSEQVVLT</sequence>
<evidence type="ECO:0000313" key="3">
    <source>
        <dbReference type="Proteomes" id="UP000314294"/>
    </source>
</evidence>
<comment type="caution">
    <text evidence="2">The sequence shown here is derived from an EMBL/GenBank/DDBJ whole genome shotgun (WGS) entry which is preliminary data.</text>
</comment>